<evidence type="ECO:0000313" key="3">
    <source>
        <dbReference type="Proteomes" id="UP000828390"/>
    </source>
</evidence>
<name>A0A9D4IWH8_DREPO</name>
<sequence>MDELLSAEHNGPDRRRISVPSSLILIKGIMTVFNGFLDSVSDFLVGDVVFVGYAQESSNLHGWWMNFSKSSVRVHDSQGYKNVYTTRVRNSLTFELSCMCLYFQIVISVLSAAVVV</sequence>
<keyword evidence="3" id="KW-1185">Reference proteome</keyword>
<accession>A0A9D4IWH8</accession>
<keyword evidence="1" id="KW-0472">Membrane</keyword>
<gene>
    <name evidence="2" type="ORF">DPMN_164893</name>
</gene>
<evidence type="ECO:0000256" key="1">
    <source>
        <dbReference type="SAM" id="Phobius"/>
    </source>
</evidence>
<dbReference type="Proteomes" id="UP000828390">
    <property type="component" value="Unassembled WGS sequence"/>
</dbReference>
<dbReference type="AlphaFoldDB" id="A0A9D4IWH8"/>
<keyword evidence="1" id="KW-0812">Transmembrane</keyword>
<reference evidence="2" key="1">
    <citation type="journal article" date="2019" name="bioRxiv">
        <title>The Genome of the Zebra Mussel, Dreissena polymorpha: A Resource for Invasive Species Research.</title>
        <authorList>
            <person name="McCartney M.A."/>
            <person name="Auch B."/>
            <person name="Kono T."/>
            <person name="Mallez S."/>
            <person name="Zhang Y."/>
            <person name="Obille A."/>
            <person name="Becker A."/>
            <person name="Abrahante J.E."/>
            <person name="Garbe J."/>
            <person name="Badalamenti J.P."/>
            <person name="Herman A."/>
            <person name="Mangelson H."/>
            <person name="Liachko I."/>
            <person name="Sullivan S."/>
            <person name="Sone E.D."/>
            <person name="Koren S."/>
            <person name="Silverstein K.A.T."/>
            <person name="Beckman K.B."/>
            <person name="Gohl D.M."/>
        </authorList>
    </citation>
    <scope>NUCLEOTIDE SEQUENCE</scope>
    <source>
        <strain evidence="2">Duluth1</strain>
        <tissue evidence="2">Whole animal</tissue>
    </source>
</reference>
<evidence type="ECO:0000313" key="2">
    <source>
        <dbReference type="EMBL" id="KAH3786783.1"/>
    </source>
</evidence>
<dbReference type="EMBL" id="JAIWYP010000008">
    <property type="protein sequence ID" value="KAH3786783.1"/>
    <property type="molecule type" value="Genomic_DNA"/>
</dbReference>
<comment type="caution">
    <text evidence="2">The sequence shown here is derived from an EMBL/GenBank/DDBJ whole genome shotgun (WGS) entry which is preliminary data.</text>
</comment>
<organism evidence="2 3">
    <name type="scientific">Dreissena polymorpha</name>
    <name type="common">Zebra mussel</name>
    <name type="synonym">Mytilus polymorpha</name>
    <dbReference type="NCBI Taxonomy" id="45954"/>
    <lineage>
        <taxon>Eukaryota</taxon>
        <taxon>Metazoa</taxon>
        <taxon>Spiralia</taxon>
        <taxon>Lophotrochozoa</taxon>
        <taxon>Mollusca</taxon>
        <taxon>Bivalvia</taxon>
        <taxon>Autobranchia</taxon>
        <taxon>Heteroconchia</taxon>
        <taxon>Euheterodonta</taxon>
        <taxon>Imparidentia</taxon>
        <taxon>Neoheterodontei</taxon>
        <taxon>Myida</taxon>
        <taxon>Dreissenoidea</taxon>
        <taxon>Dreissenidae</taxon>
        <taxon>Dreissena</taxon>
    </lineage>
</organism>
<protein>
    <submittedName>
        <fullName evidence="2">Uncharacterized protein</fullName>
    </submittedName>
</protein>
<feature type="transmembrane region" description="Helical" evidence="1">
    <location>
        <begin position="96"/>
        <end position="115"/>
    </location>
</feature>
<keyword evidence="1" id="KW-1133">Transmembrane helix</keyword>
<proteinExistence type="predicted"/>
<reference evidence="2" key="2">
    <citation type="submission" date="2020-11" db="EMBL/GenBank/DDBJ databases">
        <authorList>
            <person name="McCartney M.A."/>
            <person name="Auch B."/>
            <person name="Kono T."/>
            <person name="Mallez S."/>
            <person name="Becker A."/>
            <person name="Gohl D.M."/>
            <person name="Silverstein K.A.T."/>
            <person name="Koren S."/>
            <person name="Bechman K.B."/>
            <person name="Herman A."/>
            <person name="Abrahante J.E."/>
            <person name="Garbe J."/>
        </authorList>
    </citation>
    <scope>NUCLEOTIDE SEQUENCE</scope>
    <source>
        <strain evidence="2">Duluth1</strain>
        <tissue evidence="2">Whole animal</tissue>
    </source>
</reference>